<dbReference type="Pfam" id="PF03480">
    <property type="entry name" value="DctP"/>
    <property type="match status" value="1"/>
</dbReference>
<evidence type="ECO:0000313" key="5">
    <source>
        <dbReference type="EMBL" id="OYD82915.1"/>
    </source>
</evidence>
<dbReference type="InterPro" id="IPR006311">
    <property type="entry name" value="TAT_signal"/>
</dbReference>
<evidence type="ECO:0000256" key="1">
    <source>
        <dbReference type="ARBA" id="ARBA00009023"/>
    </source>
</evidence>
<comment type="caution">
    <text evidence="5">The sequence shown here is derived from an EMBL/GenBank/DDBJ whole genome shotgun (WGS) entry which is preliminary data.</text>
</comment>
<dbReference type="RefSeq" id="WP_094305002.1">
    <property type="nucleotide sequence ID" value="NZ_NOWT01000018.1"/>
</dbReference>
<dbReference type="GO" id="GO:0055085">
    <property type="term" value="P:transmembrane transport"/>
    <property type="evidence" value="ECO:0007669"/>
    <property type="project" value="InterPro"/>
</dbReference>
<evidence type="ECO:0000256" key="4">
    <source>
        <dbReference type="SAM" id="SignalP"/>
    </source>
</evidence>
<evidence type="ECO:0008006" key="7">
    <source>
        <dbReference type="Google" id="ProtNLM"/>
    </source>
</evidence>
<dbReference type="NCBIfam" id="NF037995">
    <property type="entry name" value="TRAP_S1"/>
    <property type="match status" value="1"/>
</dbReference>
<protein>
    <recommendedName>
        <fullName evidence="7">Tripartite ATP-independent transporter DctP family solute receptor</fullName>
    </recommendedName>
</protein>
<dbReference type="InterPro" id="IPR004682">
    <property type="entry name" value="TRAP_DctP"/>
</dbReference>
<gene>
    <name evidence="5" type="ORF">CHT98_18685</name>
</gene>
<dbReference type="InterPro" id="IPR038404">
    <property type="entry name" value="TRAP_DctP_sf"/>
</dbReference>
<organism evidence="5 6">
    <name type="scientific">Azospirillum brasilense</name>
    <dbReference type="NCBI Taxonomy" id="192"/>
    <lineage>
        <taxon>Bacteria</taxon>
        <taxon>Pseudomonadati</taxon>
        <taxon>Pseudomonadota</taxon>
        <taxon>Alphaproteobacteria</taxon>
        <taxon>Rhodospirillales</taxon>
        <taxon>Azospirillaceae</taxon>
        <taxon>Azospirillum</taxon>
    </lineage>
</organism>
<dbReference type="PANTHER" id="PTHR33376:SF7">
    <property type="entry name" value="C4-DICARBOXYLATE-BINDING PROTEIN DCTB"/>
    <property type="match status" value="1"/>
</dbReference>
<dbReference type="InterPro" id="IPR018389">
    <property type="entry name" value="DctP_fam"/>
</dbReference>
<keyword evidence="2" id="KW-0813">Transport</keyword>
<dbReference type="PIRSF" id="PIRSF006470">
    <property type="entry name" value="DctB"/>
    <property type="match status" value="1"/>
</dbReference>
<dbReference type="CDD" id="cd13603">
    <property type="entry name" value="PBP2_TRAP_Siap_TeaA_like"/>
    <property type="match status" value="1"/>
</dbReference>
<keyword evidence="3 4" id="KW-0732">Signal</keyword>
<dbReference type="Proteomes" id="UP000215367">
    <property type="component" value="Unassembled WGS sequence"/>
</dbReference>
<sequence>MSTSVNRLRRRLLGAAFGLLAVVATGAVAAPAAAQMTIRIPHCCAAGSHFDVGAKRFAELLAEKTGGKLKGEVFPGGQLGQETEVIQNVQMGSIEATFIGHDPLAQFAPETSLLSQPYLFRDHEQAFALLKGDLGKSFGEGLRKKGLRVLAWGDNGARVYTNSKRPITMPEDLKGLKLRSPQNPVNLAVTSAFGGIPVAMPYGEVYTALQQGTIDGQENAVINIYPARLYEVQKHMAMTNHLLSFTVLVMNDRLFSSLPAEQQKAVQEAATEAVDHQSRHAAQQAEELTRKMEAQGVQVTRPDLAPFREAALPVHQQYIGKSFSKDLYEMVRNAK</sequence>
<geneLocation type="plasmid" evidence="5">
    <name>unnamed</name>
</geneLocation>
<feature type="signal peptide" evidence="4">
    <location>
        <begin position="1"/>
        <end position="29"/>
    </location>
</feature>
<dbReference type="PANTHER" id="PTHR33376">
    <property type="match status" value="1"/>
</dbReference>
<dbReference type="Gene3D" id="3.40.190.170">
    <property type="entry name" value="Bacterial extracellular solute-binding protein, family 7"/>
    <property type="match status" value="1"/>
</dbReference>
<evidence type="ECO:0000256" key="2">
    <source>
        <dbReference type="ARBA" id="ARBA00022448"/>
    </source>
</evidence>
<accession>A0A235HCF4</accession>
<dbReference type="GO" id="GO:0030288">
    <property type="term" value="C:outer membrane-bounded periplasmic space"/>
    <property type="evidence" value="ECO:0007669"/>
    <property type="project" value="InterPro"/>
</dbReference>
<evidence type="ECO:0000313" key="6">
    <source>
        <dbReference type="Proteomes" id="UP000215367"/>
    </source>
</evidence>
<evidence type="ECO:0000256" key="3">
    <source>
        <dbReference type="ARBA" id="ARBA00022729"/>
    </source>
</evidence>
<feature type="chain" id="PRO_5012624485" description="Tripartite ATP-independent transporter DctP family solute receptor" evidence="4">
    <location>
        <begin position="30"/>
        <end position="335"/>
    </location>
</feature>
<dbReference type="NCBIfam" id="TIGR00787">
    <property type="entry name" value="dctP"/>
    <property type="match status" value="1"/>
</dbReference>
<dbReference type="EMBL" id="NOWT01000018">
    <property type="protein sequence ID" value="OYD82915.1"/>
    <property type="molecule type" value="Genomic_DNA"/>
</dbReference>
<reference evidence="5 6" key="1">
    <citation type="submission" date="2017-07" db="EMBL/GenBank/DDBJ databases">
        <title>Whole genome sequence of Azospirillum brasilense 2A1, a potential biofertilizer strain.</title>
        <authorList>
            <person name="Fontana C.A."/>
            <person name="Toffoli L.M."/>
            <person name="Salazar S.M."/>
            <person name="Puglisi E."/>
            <person name="Pedraza R."/>
            <person name="Bassi D."/>
            <person name="Cocconcelli P.S."/>
        </authorList>
    </citation>
    <scope>NUCLEOTIDE SEQUENCE [LARGE SCALE GENOMIC DNA]</scope>
    <source>
        <strain evidence="5 6">2A1</strain>
        <plasmid evidence="5">unnamed</plasmid>
    </source>
</reference>
<dbReference type="PROSITE" id="PS51318">
    <property type="entry name" value="TAT"/>
    <property type="match status" value="1"/>
</dbReference>
<keyword evidence="5" id="KW-0614">Plasmid</keyword>
<comment type="similarity">
    <text evidence="1">Belongs to the bacterial solute-binding protein 7 family.</text>
</comment>
<name>A0A235HCF4_AZOBR</name>
<proteinExistence type="inferred from homology"/>
<dbReference type="AlphaFoldDB" id="A0A235HCF4"/>